<dbReference type="GO" id="GO:0000974">
    <property type="term" value="C:Prp19 complex"/>
    <property type="evidence" value="ECO:0007669"/>
    <property type="project" value="EnsemblFungi"/>
</dbReference>
<feature type="domain" description="Pre-mRNA-splicing factor SYF1 central HAT repeats" evidence="12">
    <location>
        <begin position="310"/>
        <end position="447"/>
    </location>
</feature>
<dbReference type="InterPro" id="IPR055430">
    <property type="entry name" value="HAT_Syf1_CNRKL1_C"/>
</dbReference>
<dbReference type="InParanoid" id="G0V8H6"/>
<dbReference type="GeneID" id="96901253"/>
<dbReference type="RefSeq" id="XP_003674155.1">
    <property type="nucleotide sequence ID" value="XM_003674107.1"/>
</dbReference>
<evidence type="ECO:0000256" key="9">
    <source>
        <dbReference type="ARBA" id="ARBA00037272"/>
    </source>
</evidence>
<comment type="subcellular location">
    <subcellularLocation>
        <location evidence="1">Nucleus</location>
    </subcellularLocation>
</comment>
<evidence type="ECO:0000256" key="10">
    <source>
        <dbReference type="ARBA" id="ARBA00039472"/>
    </source>
</evidence>
<dbReference type="Pfam" id="PF23220">
    <property type="entry name" value="HAT_Syf1_M"/>
    <property type="match status" value="1"/>
</dbReference>
<dbReference type="GO" id="GO:0005829">
    <property type="term" value="C:cytosol"/>
    <property type="evidence" value="ECO:0007669"/>
    <property type="project" value="EnsemblFungi"/>
</dbReference>
<evidence type="ECO:0000256" key="6">
    <source>
        <dbReference type="ARBA" id="ARBA00022737"/>
    </source>
</evidence>
<evidence type="ECO:0000256" key="11">
    <source>
        <dbReference type="ARBA" id="ARBA00067212"/>
    </source>
</evidence>
<reference key="2">
    <citation type="submission" date="2011-08" db="EMBL/GenBank/DDBJ databases">
        <title>Genome sequence of Naumovozyma castellii.</title>
        <authorList>
            <person name="Gordon J.L."/>
            <person name="Armisen D."/>
            <person name="Proux-Wera E."/>
            <person name="OhEigeartaigh S.S."/>
            <person name="Byrne K.P."/>
            <person name="Wolfe K.H."/>
        </authorList>
    </citation>
    <scope>NUCLEOTIDE SEQUENCE</scope>
    <source>
        <strain>Type strain:CBS 4309</strain>
    </source>
</reference>
<evidence type="ECO:0000259" key="13">
    <source>
        <dbReference type="Pfam" id="PF23231"/>
    </source>
</evidence>
<evidence type="ECO:0000259" key="12">
    <source>
        <dbReference type="Pfam" id="PF23220"/>
    </source>
</evidence>
<gene>
    <name evidence="15" type="primary">NCAS0A12160</name>
    <name evidence="15" type="ordered locus">NCAS_0A12160</name>
</gene>
<dbReference type="FunCoup" id="G0V8H6">
    <property type="interactions" value="1148"/>
</dbReference>
<evidence type="ECO:0000256" key="8">
    <source>
        <dbReference type="ARBA" id="ARBA00023242"/>
    </source>
</evidence>
<comment type="similarity">
    <text evidence="2">Belongs to the crooked-neck family.</text>
</comment>
<protein>
    <recommendedName>
        <fullName evidence="10">Pre-mRNA-splicing factor SYF1</fullName>
    </recommendedName>
    <alternativeName>
        <fullName evidence="11">Pre-mRNA-splicing factor syf1</fullName>
    </alternativeName>
</protein>
<dbReference type="FunFam" id="1.25.40.10:FF:000137">
    <property type="entry name" value="Pre-mRNA-splicing factor syf1"/>
    <property type="match status" value="1"/>
</dbReference>
<keyword evidence="7" id="KW-0508">mRNA splicing</keyword>
<dbReference type="KEGG" id="ncs:NCAS_0A12160"/>
<evidence type="ECO:0000313" key="15">
    <source>
        <dbReference type="EMBL" id="CCC67774.1"/>
    </source>
</evidence>
<dbReference type="Pfam" id="PF23233">
    <property type="entry name" value="HAT_Syf1_CNRKL1_N"/>
    <property type="match status" value="1"/>
</dbReference>
<proteinExistence type="inferred from homology"/>
<dbReference type="STRING" id="1064592.G0V8H6"/>
<dbReference type="Pfam" id="PF23231">
    <property type="entry name" value="HAT_Syf1_CNRKL1_C"/>
    <property type="match status" value="1"/>
</dbReference>
<evidence type="ECO:0000256" key="7">
    <source>
        <dbReference type="ARBA" id="ARBA00023187"/>
    </source>
</evidence>
<comment type="function">
    <text evidence="9">Involved in pre-mRNA splicing and cell cycle progression.</text>
</comment>
<evidence type="ECO:0000256" key="3">
    <source>
        <dbReference type="ARBA" id="ARBA00011524"/>
    </source>
</evidence>
<feature type="domain" description="Pre-mRNA-splicing factor Syf1-like N-terminal HAT-repeats" evidence="14">
    <location>
        <begin position="31"/>
        <end position="175"/>
    </location>
</feature>
<keyword evidence="16" id="KW-1185">Reference proteome</keyword>
<evidence type="ECO:0000256" key="1">
    <source>
        <dbReference type="ARBA" id="ARBA00004123"/>
    </source>
</evidence>
<evidence type="ECO:0000313" key="16">
    <source>
        <dbReference type="Proteomes" id="UP000001640"/>
    </source>
</evidence>
<dbReference type="AlphaFoldDB" id="G0V8H6"/>
<dbReference type="eggNOG" id="KOG2047">
    <property type="taxonomic scope" value="Eukaryota"/>
</dbReference>
<evidence type="ECO:0000259" key="14">
    <source>
        <dbReference type="Pfam" id="PF23233"/>
    </source>
</evidence>
<dbReference type="OrthoDB" id="10067343at2759"/>
<dbReference type="SMART" id="SM00386">
    <property type="entry name" value="HAT"/>
    <property type="match status" value="6"/>
</dbReference>
<evidence type="ECO:0000256" key="4">
    <source>
        <dbReference type="ARBA" id="ARBA00022664"/>
    </source>
</evidence>
<dbReference type="Proteomes" id="UP000001640">
    <property type="component" value="Chromosome 1"/>
</dbReference>
<dbReference type="GO" id="GO:0071004">
    <property type="term" value="C:U2-type prespliceosome"/>
    <property type="evidence" value="ECO:0007669"/>
    <property type="project" value="EnsemblFungi"/>
</dbReference>
<dbReference type="HOGENOM" id="CLU_007736_0_0_1"/>
<dbReference type="GO" id="GO:0000349">
    <property type="term" value="P:generation of catalytic spliceosome for first transesterification step"/>
    <property type="evidence" value="ECO:0007669"/>
    <property type="project" value="EnsemblFungi"/>
</dbReference>
<dbReference type="GO" id="GO:0071008">
    <property type="term" value="C:U2-type post-mRNA release spliceosomal complex"/>
    <property type="evidence" value="ECO:0007669"/>
    <property type="project" value="EnsemblFungi"/>
</dbReference>
<keyword evidence="8" id="KW-0539">Nucleus</keyword>
<dbReference type="InterPro" id="IPR011990">
    <property type="entry name" value="TPR-like_helical_dom_sf"/>
</dbReference>
<dbReference type="InterPro" id="IPR045075">
    <property type="entry name" value="Syf1-like"/>
</dbReference>
<evidence type="ECO:0000256" key="5">
    <source>
        <dbReference type="ARBA" id="ARBA00022728"/>
    </source>
</evidence>
<accession>G0V8H6</accession>
<keyword evidence="6" id="KW-0677">Repeat</keyword>
<reference evidence="16" key="1">
    <citation type="journal article" date="2011" name="Proc. Natl. Acad. Sci. U.S.A.">
        <title>Evolutionary erosion of yeast sex chromosomes by mating-type switching accidents.</title>
        <authorList>
            <person name="Gordon J.L."/>
            <person name="Armisen D."/>
            <person name="Proux-Wera E."/>
            <person name="Oheigeartaigh S.S."/>
            <person name="Byrne K.P."/>
            <person name="Wolfe K.H."/>
        </authorList>
    </citation>
    <scope>NUCLEOTIDE SEQUENCE [LARGE SCALE GENOMIC DNA]</scope>
    <source>
        <strain evidence="16">ATCC 76901 / BCRC 22586 / CBS 4309 / NBRC 1992 / NRRL Y-12630</strain>
    </source>
</reference>
<name>G0V8H6_NAUCA</name>
<dbReference type="EMBL" id="HE576752">
    <property type="protein sequence ID" value="CCC67774.1"/>
    <property type="molecule type" value="Genomic_DNA"/>
</dbReference>
<dbReference type="SUPFAM" id="SSF48452">
    <property type="entry name" value="TPR-like"/>
    <property type="match status" value="2"/>
</dbReference>
<dbReference type="GO" id="GO:0071006">
    <property type="term" value="C:U2-type catalytic step 1 spliceosome"/>
    <property type="evidence" value="ECO:0007669"/>
    <property type="project" value="EnsemblFungi"/>
</dbReference>
<dbReference type="InterPro" id="IPR056350">
    <property type="entry name" value="HAT_Syf1_central"/>
</dbReference>
<sequence>MVLQDDYDLGKDNQEFWNMSELIDRYIKDEEDVAFEYELQGTPQSLLTWKRYLEHWKQQGRPSEHIEWLYERSCLQFKDNQDVWEEYLKWLLQNWKDTHETTASDYWRIANVFKRCINAANGKPFLNVSLLFLEFAMEQRDLKLILDTFDMTLKNVKTNDQGKLWNLILKFVNEKLLSLTFAESSLDDLDDNQNDQLFLIIYQAVFVSSNVTNELNDEANIWASHLLERFIQVCNEKSINMVLSYFYRTQDHKRIKRVYEKYLISKSKKSSSWLPNPKLPYQLNINYLNTLEALHRDKEYEAFMGEMRKIFPEESTNLIIILCSHYVKRAEFQKFEKFISESLTTTISLKDFTTIFNFQINVEQILIETVVNELKDNEDLKDDEKWNNLLNEHLKIFQNLVDTRKLKTNDLKLRQDPNNVSTWQERVSLFKSNKRKCEIFTEAILAIDPLKVSVPGSFGNLWCDYAQIYWDAGNYDVAREIYDRALKVPFPFLDDLTNIWTEWVEKELDLEGIEKPIQLLEHALEAPEHPTVVIERFKNGHGKVPAQTVVFNSSKLWSIYIDLLETLALSEEGDEMAVAKVIKAYEQTIKLKVITPLRFINYSHFLQHHNMIMESYQIYERAIPLFTAETQYELWNIYLAEVVNPLSPLSKEHIRELFEHAIRTLLPFGIDCKSIFILYSDFEEKQGLLKRSVDILWKGAQTNGQGTIHLKSRLGLWNLCLFKAQSHLGLSVSRQIYEDCIQQVPNSKSAPYIIGFADAETSGGEITRSREILEYGARLIPPAKNTSLWNYWETFELKHGDKETYKDMLKLKRKLDVEMRVDTEQVTTNDGNVQFVASTATTEKTKDILNTEEIELDI</sequence>
<dbReference type="InterPro" id="IPR055433">
    <property type="entry name" value="HAT_Syf1-like_N"/>
</dbReference>
<keyword evidence="5" id="KW-0747">Spliceosome</keyword>
<organism evidence="15 16">
    <name type="scientific">Naumovozyma castellii</name>
    <name type="common">Yeast</name>
    <name type="synonym">Saccharomyces castellii</name>
    <dbReference type="NCBI Taxonomy" id="27288"/>
    <lineage>
        <taxon>Eukaryota</taxon>
        <taxon>Fungi</taxon>
        <taxon>Dikarya</taxon>
        <taxon>Ascomycota</taxon>
        <taxon>Saccharomycotina</taxon>
        <taxon>Saccharomycetes</taxon>
        <taxon>Saccharomycetales</taxon>
        <taxon>Saccharomycetaceae</taxon>
        <taxon>Naumovozyma</taxon>
    </lineage>
</organism>
<dbReference type="OMA" id="IWYNYLR"/>
<dbReference type="InterPro" id="IPR003107">
    <property type="entry name" value="HAT"/>
</dbReference>
<dbReference type="PANTHER" id="PTHR11246:SF5">
    <property type="entry name" value="PRE-MRNA-SPLICING FACTOR SYF1"/>
    <property type="match status" value="1"/>
</dbReference>
<feature type="domain" description="Pre-mRNA-splicing factor Syf1/CRNKL1-like C-terminal HAT-repeats" evidence="13">
    <location>
        <begin position="456"/>
        <end position="839"/>
    </location>
</feature>
<keyword evidence="4" id="KW-0507">mRNA processing</keyword>
<dbReference type="Gene3D" id="1.25.40.10">
    <property type="entry name" value="Tetratricopeptide repeat domain"/>
    <property type="match status" value="3"/>
</dbReference>
<dbReference type="PANTHER" id="PTHR11246">
    <property type="entry name" value="PRE-MRNA SPLICING FACTOR"/>
    <property type="match status" value="1"/>
</dbReference>
<evidence type="ECO:0000256" key="2">
    <source>
        <dbReference type="ARBA" id="ARBA00008644"/>
    </source>
</evidence>
<dbReference type="GO" id="GO:0071007">
    <property type="term" value="C:U2-type catalytic step 2 spliceosome"/>
    <property type="evidence" value="ECO:0007669"/>
    <property type="project" value="EnsemblFungi"/>
</dbReference>
<comment type="subunit">
    <text evidence="3">Associated with the spliceosome.</text>
</comment>